<dbReference type="Proteomes" id="UP000006876">
    <property type="component" value="Chromosome"/>
</dbReference>
<dbReference type="HOGENOM" id="CLU_764494_0_0_4"/>
<dbReference type="AlphaFoldDB" id="E3HKA2"/>
<protein>
    <submittedName>
        <fullName evidence="1">Uncharacterized protein</fullName>
    </submittedName>
</protein>
<dbReference type="KEGG" id="axy:AXYL_04744"/>
<proteinExistence type="predicted"/>
<reference evidence="1 2" key="1">
    <citation type="journal article" date="2011" name="J. Bacteriol.">
        <title>Complete genome sequence of the haloaromatic acid-degrading bacterium Achromobacter xylosoxidans A8.</title>
        <authorList>
            <person name="Strnad H."/>
            <person name="Ridl J."/>
            <person name="Paces J."/>
            <person name="Kolar M."/>
            <person name="Vlcek C."/>
            <person name="Paces V."/>
        </authorList>
    </citation>
    <scope>NUCLEOTIDE SEQUENCE [LARGE SCALE GENOMIC DNA]</scope>
    <source>
        <strain evidence="1 2">A8</strain>
    </source>
</reference>
<gene>
    <name evidence="1" type="ordered locus">AXYL_04744</name>
</gene>
<dbReference type="eggNOG" id="ENOG502Z8H9">
    <property type="taxonomic scope" value="Bacteria"/>
</dbReference>
<accession>E3HKA2</accession>
<sequence length="424" mass="48145">MTRPRVLAPTMAFQYNQDKVACHILTSRAPRSSRRFGSCLQLGRPDRDTHCVFPMNYIVSRGASLTENRDIRFIKPCRHAEEVHRVLTPEYAASLLRMGRVAQINLDNCSLQRMEALPTDPNLADTEKVGLLPLVQILQSAPVALTAIGLNEMPDPRVSGAKFAYERFCAAFWPGHKDDIEATHRAYDETSTERTVEFRELGEGARCTYGMAYVALLHMQNINRNFPSLDPLDKFAAYLHGIIGMLDIVSSFELEIAKYAFWHLSDNEINRLPERVRMRRKDIKENFTKSQGSVSKCKQFAFNGAMDLHWLSGANLSEDLGATLKIGNAEFAIDNWVGTNDVKLYRISRDIHSVPSEGLRTKALAFSRETELQTAQYWRSVDRMAMDVLTHRRRMGYGKVDELLPKIDHAVSHLEEQLMSALPE</sequence>
<evidence type="ECO:0000313" key="1">
    <source>
        <dbReference type="EMBL" id="ADP18057.1"/>
    </source>
</evidence>
<name>E3HKA2_ACHXA</name>
<dbReference type="EMBL" id="CP002287">
    <property type="protein sequence ID" value="ADP18057.1"/>
    <property type="molecule type" value="Genomic_DNA"/>
</dbReference>
<organism evidence="1 2">
    <name type="scientific">Achromobacter xylosoxidans (strain A8)</name>
    <dbReference type="NCBI Taxonomy" id="762376"/>
    <lineage>
        <taxon>Bacteria</taxon>
        <taxon>Pseudomonadati</taxon>
        <taxon>Pseudomonadota</taxon>
        <taxon>Betaproteobacteria</taxon>
        <taxon>Burkholderiales</taxon>
        <taxon>Alcaligenaceae</taxon>
        <taxon>Achromobacter</taxon>
    </lineage>
</organism>
<dbReference type="STRING" id="762376.AXYL_04744"/>
<evidence type="ECO:0000313" key="2">
    <source>
        <dbReference type="Proteomes" id="UP000006876"/>
    </source>
</evidence>